<name>A0A1Y1Z7K6_9PLEO</name>
<dbReference type="STRING" id="1231657.A0A1Y1Z7K6"/>
<dbReference type="AlphaFoldDB" id="A0A1Y1Z7K6"/>
<dbReference type="OrthoDB" id="3913595at2759"/>
<dbReference type="PANTHER" id="PTHR28058:SF1">
    <property type="entry name" value="SMALL RIBOSOMAL SUBUNIT PROTEIN BS1M"/>
    <property type="match status" value="1"/>
</dbReference>
<dbReference type="GO" id="GO:0003735">
    <property type="term" value="F:structural constituent of ribosome"/>
    <property type="evidence" value="ECO:0007669"/>
    <property type="project" value="TreeGrafter"/>
</dbReference>
<dbReference type="GO" id="GO:0005763">
    <property type="term" value="C:mitochondrial small ribosomal subunit"/>
    <property type="evidence" value="ECO:0007669"/>
    <property type="project" value="TreeGrafter"/>
</dbReference>
<accession>A0A1Y1Z7K6</accession>
<keyword evidence="1" id="KW-0689">Ribosomal protein</keyword>
<gene>
    <name evidence="1" type="ORF">BCR34DRAFT_571720</name>
</gene>
<organism evidence="1 2">
    <name type="scientific">Clohesyomyces aquaticus</name>
    <dbReference type="NCBI Taxonomy" id="1231657"/>
    <lineage>
        <taxon>Eukaryota</taxon>
        <taxon>Fungi</taxon>
        <taxon>Dikarya</taxon>
        <taxon>Ascomycota</taxon>
        <taxon>Pezizomycotina</taxon>
        <taxon>Dothideomycetes</taxon>
        <taxon>Pleosporomycetidae</taxon>
        <taxon>Pleosporales</taxon>
        <taxon>Lindgomycetaceae</taxon>
        <taxon>Clohesyomyces</taxon>
    </lineage>
</organism>
<keyword evidence="2" id="KW-1185">Reference proteome</keyword>
<dbReference type="Proteomes" id="UP000193144">
    <property type="component" value="Unassembled WGS sequence"/>
</dbReference>
<dbReference type="Pfam" id="PF11709">
    <property type="entry name" value="Mit_ribos_Mrp51"/>
    <property type="match status" value="1"/>
</dbReference>
<evidence type="ECO:0000313" key="2">
    <source>
        <dbReference type="Proteomes" id="UP000193144"/>
    </source>
</evidence>
<proteinExistence type="predicted"/>
<dbReference type="EMBL" id="MCFA01000122">
    <property type="protein sequence ID" value="ORY05795.1"/>
    <property type="molecule type" value="Genomic_DNA"/>
</dbReference>
<reference evidence="1 2" key="1">
    <citation type="submission" date="2016-07" db="EMBL/GenBank/DDBJ databases">
        <title>Pervasive Adenine N6-methylation of Active Genes in Fungi.</title>
        <authorList>
            <consortium name="DOE Joint Genome Institute"/>
            <person name="Mondo S.J."/>
            <person name="Dannebaum R.O."/>
            <person name="Kuo R.C."/>
            <person name="Labutti K."/>
            <person name="Haridas S."/>
            <person name="Kuo A."/>
            <person name="Salamov A."/>
            <person name="Ahrendt S.R."/>
            <person name="Lipzen A."/>
            <person name="Sullivan W."/>
            <person name="Andreopoulos W.B."/>
            <person name="Clum A."/>
            <person name="Lindquist E."/>
            <person name="Daum C."/>
            <person name="Ramamoorthy G.K."/>
            <person name="Gryganskyi A."/>
            <person name="Culley D."/>
            <person name="Magnuson J.K."/>
            <person name="James T.Y."/>
            <person name="O'Malley M.A."/>
            <person name="Stajich J.E."/>
            <person name="Spatafora J.W."/>
            <person name="Visel A."/>
            <person name="Grigoriev I.V."/>
        </authorList>
    </citation>
    <scope>NUCLEOTIDE SEQUENCE [LARGE SCALE GENOMIC DNA]</scope>
    <source>
        <strain evidence="1 2">CBS 115471</strain>
    </source>
</reference>
<sequence>MALRRQLPRQSLSPTANLLRNSRLFSLPDPLPRPTVSADVFGSGATKTSNTATLPYPTHQAIATTHSSLARGDWGLKRPLPSRSHLVQSSNPVVRIRQLDTIEHITDFESASDHVRTREKFTELSTPMLQGATGNMDPTALKPSSAFEEAVDITSYEEAGALSEAEKSFELLKQNTVAHGRKKDEFTPTPHPNLGAVQRAAPGKIRWKHEGPWIPGMGDSEFNFFISKQLSERKREFEKYLVQWVKDKLYTQREVNFGRTADLDADADIANAQLEAKKKEFSQFTQAEIEDGIRALRHQCAADPLNSDLVQKLIMPFLRLPPMTVKPAQYAESAESTYKGKKFQDGSTPISTHPSAGLSYLRTKSYMANHPILGPQRHVAPVTARVIQPRQTGNNVRETHARLGVAGFVADDEYRDGNNARFNTRTRSELSGVQFLDIDTPGGHKLEVEPEFATVAVDGRVHIRVLRRSGEEVKVKRGELRDSVPMLESAGQEQRVDLKSLGIGKSGVEALDMMQDAKTEAFFKNLEREEEKIKVR</sequence>
<dbReference type="PANTHER" id="PTHR28058">
    <property type="entry name" value="37S RIBOSOMAL PROTEIN MRP51, MITOCHONDRIAL"/>
    <property type="match status" value="1"/>
</dbReference>
<comment type="caution">
    <text evidence="1">The sequence shown here is derived from an EMBL/GenBank/DDBJ whole genome shotgun (WGS) entry which is preliminary data.</text>
</comment>
<keyword evidence="1" id="KW-0687">Ribonucleoprotein</keyword>
<dbReference type="InterPro" id="IPR016712">
    <property type="entry name" value="Rbsml_bS1m-like"/>
</dbReference>
<evidence type="ECO:0000313" key="1">
    <source>
        <dbReference type="EMBL" id="ORY05795.1"/>
    </source>
</evidence>
<dbReference type="GO" id="GO:0070124">
    <property type="term" value="P:mitochondrial translational initiation"/>
    <property type="evidence" value="ECO:0007669"/>
    <property type="project" value="TreeGrafter"/>
</dbReference>
<protein>
    <submittedName>
        <fullName evidence="1">Mitochondrial ribosomal protein MRP51</fullName>
    </submittedName>
</protein>